<proteinExistence type="inferred from homology"/>
<feature type="region of interest" description="Disordered" evidence="7">
    <location>
        <begin position="35"/>
        <end position="62"/>
    </location>
</feature>
<protein>
    <submittedName>
        <fullName evidence="12">Outer membrane protein</fullName>
    </submittedName>
</protein>
<feature type="domain" description="SpaA-like prealbumin fold" evidence="10">
    <location>
        <begin position="436"/>
        <end position="522"/>
    </location>
</feature>
<feature type="transmembrane region" description="Helical" evidence="8">
    <location>
        <begin position="703"/>
        <end position="721"/>
    </location>
</feature>
<evidence type="ECO:0000256" key="7">
    <source>
        <dbReference type="SAM" id="MobiDB-lite"/>
    </source>
</evidence>
<dbReference type="SUPFAM" id="SSF49401">
    <property type="entry name" value="Bacterial adhesins"/>
    <property type="match status" value="2"/>
</dbReference>
<keyword evidence="8" id="KW-0472">Membrane</keyword>
<dbReference type="Gene3D" id="2.60.40.10">
    <property type="entry name" value="Immunoglobulins"/>
    <property type="match status" value="2"/>
</dbReference>
<dbReference type="Proteomes" id="UP000051499">
    <property type="component" value="Unassembled WGS sequence"/>
</dbReference>
<evidence type="ECO:0000256" key="3">
    <source>
        <dbReference type="ARBA" id="ARBA00022512"/>
    </source>
</evidence>
<keyword evidence="8" id="KW-1133">Transmembrane helix</keyword>
<evidence type="ECO:0000256" key="2">
    <source>
        <dbReference type="ARBA" id="ARBA00007257"/>
    </source>
</evidence>
<dbReference type="InterPro" id="IPR013783">
    <property type="entry name" value="Ig-like_fold"/>
</dbReference>
<organism evidence="12 13">
    <name type="scientific">Companilactobacillus kimchii DSM 13961 = JCM 10707</name>
    <dbReference type="NCBI Taxonomy" id="1423765"/>
    <lineage>
        <taxon>Bacteria</taxon>
        <taxon>Bacillati</taxon>
        <taxon>Bacillota</taxon>
        <taxon>Bacilli</taxon>
        <taxon>Lactobacillales</taxon>
        <taxon>Lactobacillaceae</taxon>
        <taxon>Companilactobacillus</taxon>
        <taxon>Companilactobacillus kimchii</taxon>
    </lineage>
</organism>
<evidence type="ECO:0000256" key="8">
    <source>
        <dbReference type="SAM" id="Phobius"/>
    </source>
</evidence>
<evidence type="ECO:0000256" key="4">
    <source>
        <dbReference type="ARBA" id="ARBA00022525"/>
    </source>
</evidence>
<feature type="compositionally biased region" description="Pro residues" evidence="7">
    <location>
        <begin position="532"/>
        <end position="542"/>
    </location>
</feature>
<dbReference type="PANTHER" id="PTHR36108">
    <property type="entry name" value="COLOSSIN-B-RELATED"/>
    <property type="match status" value="1"/>
</dbReference>
<evidence type="ECO:0000259" key="11">
    <source>
        <dbReference type="Pfam" id="PF17961"/>
    </source>
</evidence>
<reference evidence="12 13" key="1">
    <citation type="journal article" date="2015" name="Genome Announc.">
        <title>Expanding the biotechnology potential of lactobacilli through comparative genomics of 213 strains and associated genera.</title>
        <authorList>
            <person name="Sun Z."/>
            <person name="Harris H.M."/>
            <person name="McCann A."/>
            <person name="Guo C."/>
            <person name="Argimon S."/>
            <person name="Zhang W."/>
            <person name="Yang X."/>
            <person name="Jeffery I.B."/>
            <person name="Cooney J.C."/>
            <person name="Kagawa T.F."/>
            <person name="Liu W."/>
            <person name="Song Y."/>
            <person name="Salvetti E."/>
            <person name="Wrobel A."/>
            <person name="Rasinkangas P."/>
            <person name="Parkhill J."/>
            <person name="Rea M.C."/>
            <person name="O'Sullivan O."/>
            <person name="Ritari J."/>
            <person name="Douillard F.P."/>
            <person name="Paul Ross R."/>
            <person name="Yang R."/>
            <person name="Briner A.E."/>
            <person name="Felis G.E."/>
            <person name="de Vos W.M."/>
            <person name="Barrangou R."/>
            <person name="Klaenhammer T.R."/>
            <person name="Caufield P.W."/>
            <person name="Cui Y."/>
            <person name="Zhang H."/>
            <person name="O'Toole P.W."/>
        </authorList>
    </citation>
    <scope>NUCLEOTIDE SEQUENCE [LARGE SCALE GENOMIC DNA]</scope>
    <source>
        <strain evidence="12 13">DSM 13961</strain>
    </source>
</reference>
<feature type="domain" description="SpaA-like prealbumin fold" evidence="10">
    <location>
        <begin position="343"/>
        <end position="428"/>
    </location>
</feature>
<sequence>MSKMKKSLLYITLVGLVLTFLLIFMPSGQTVKAATTSQVGSTSTITTTNPSTSQTSETSSDPLITPRFIEGISGLNGEDAKVTDMNGNPIGPNDDLYTWLNFNVHYDWSIPDGVKINAGDTSDFELPNGIVASGDLSFPIYDSNGVEIGTGSIKNGESIGTITFNDALSNTTLNRKGTLNLIAKGTQINNNNDGENWMFNKVGWVAGYDPNNVPNELTWNIAFNPNEHNLKNVVIKDTLGPNQEYIPGSLTAIGGSYQNGGFVGNGQQLYPNVVVNGNVVEISFPGNVTTAVDIYYRVKVTPNADGTNTWTNHATMGSSEGDYSIDSNTSWGGSGTGNGEEVGTIKLTKTDAISGKVLAGAEYELKDSTGKVLMSNVATDENGVINIKNLQLGTYTLTEVKAPDGYELNPTPITVTLPSDGSLDLNISETDEPFTGNVTLTKVDSVVNKLLPGAVYNLLDANKNVIKSDLTTNESGQINVTGLPVGTYYFVETKAPEGYELNDEPIEFTITKNETTDLEAKDVETPTEPENPVKPPIIVPPVKPEEPEIPEDPEEPVKPEEPENPEEPGTTVPPVKPEEPEEPGTTVPPVKPEEPENPGTTVPPVKPEEPEEPGTIVPPVKPEEPEIPGTTVPPVKPEEPEIPGTSEPSTKPENPGAITPAPNPDEVLPPINTGNGGNTNGNVTSNGSSSATSQKKFPQTGNASGLFMAVIGSFLALFLIFKHLIKNL</sequence>
<dbReference type="Pfam" id="PF17802">
    <property type="entry name" value="SpaA"/>
    <property type="match status" value="2"/>
</dbReference>
<dbReference type="InterPro" id="IPR008966">
    <property type="entry name" value="Adhesion_dom_sf"/>
</dbReference>
<dbReference type="InterPro" id="IPR008456">
    <property type="entry name" value="Collagen-bd_dom"/>
</dbReference>
<evidence type="ECO:0000259" key="9">
    <source>
        <dbReference type="Pfam" id="PF05737"/>
    </source>
</evidence>
<name>A0ABR5NRW9_9LACO</name>
<dbReference type="InterPro" id="IPR041171">
    <property type="entry name" value="SDR_Ig"/>
</dbReference>
<accession>A0ABR5NRW9</accession>
<feature type="compositionally biased region" description="Low complexity" evidence="7">
    <location>
        <begin position="35"/>
        <end position="60"/>
    </location>
</feature>
<evidence type="ECO:0000259" key="10">
    <source>
        <dbReference type="Pfam" id="PF17802"/>
    </source>
</evidence>
<keyword evidence="3" id="KW-0134">Cell wall</keyword>
<feature type="region of interest" description="Disordered" evidence="7">
    <location>
        <begin position="510"/>
        <end position="698"/>
    </location>
</feature>
<evidence type="ECO:0000313" key="13">
    <source>
        <dbReference type="Proteomes" id="UP000051499"/>
    </source>
</evidence>
<keyword evidence="6" id="KW-0572">Peptidoglycan-anchor</keyword>
<evidence type="ECO:0000313" key="12">
    <source>
        <dbReference type="EMBL" id="KRK50777.1"/>
    </source>
</evidence>
<evidence type="ECO:0000256" key="1">
    <source>
        <dbReference type="ARBA" id="ARBA00004168"/>
    </source>
</evidence>
<comment type="caution">
    <text evidence="12">The sequence shown here is derived from an EMBL/GenBank/DDBJ whole genome shotgun (WGS) entry which is preliminary data.</text>
</comment>
<dbReference type="Gene3D" id="2.60.40.1280">
    <property type="match status" value="1"/>
</dbReference>
<dbReference type="EMBL" id="AZDH01000019">
    <property type="protein sequence ID" value="KRK50777.1"/>
    <property type="molecule type" value="Genomic_DNA"/>
</dbReference>
<comment type="subcellular location">
    <subcellularLocation>
        <location evidence="1">Secreted</location>
        <location evidence="1">Cell wall</location>
        <topology evidence="1">Peptidoglycan-anchor</topology>
    </subcellularLocation>
</comment>
<feature type="domain" description="Collagen binding" evidence="9">
    <location>
        <begin position="198"/>
        <end position="319"/>
    </location>
</feature>
<dbReference type="Pfam" id="PF05737">
    <property type="entry name" value="Collagen_bind"/>
    <property type="match status" value="1"/>
</dbReference>
<feature type="compositionally biased region" description="Basic and acidic residues" evidence="7">
    <location>
        <begin position="514"/>
        <end position="524"/>
    </location>
</feature>
<keyword evidence="5" id="KW-0732">Signal</keyword>
<dbReference type="InterPro" id="IPR041033">
    <property type="entry name" value="SpaA_PFL_dom_1"/>
</dbReference>
<gene>
    <name evidence="12" type="ORF">FC97_GL001417</name>
</gene>
<evidence type="ECO:0000256" key="5">
    <source>
        <dbReference type="ARBA" id="ARBA00022729"/>
    </source>
</evidence>
<keyword evidence="13" id="KW-1185">Reference proteome</keyword>
<dbReference type="Gene3D" id="2.60.40.740">
    <property type="match status" value="1"/>
</dbReference>
<keyword evidence="4" id="KW-0964">Secreted</keyword>
<feature type="domain" description="SDR-like Ig" evidence="11">
    <location>
        <begin position="98"/>
        <end position="181"/>
    </location>
</feature>
<evidence type="ECO:0000256" key="6">
    <source>
        <dbReference type="ARBA" id="ARBA00023088"/>
    </source>
</evidence>
<comment type="similarity">
    <text evidence="2">Belongs to the serine-aspartate repeat-containing protein (SDr) family.</text>
</comment>
<dbReference type="SUPFAM" id="SSF49478">
    <property type="entry name" value="Cna protein B-type domain"/>
    <property type="match status" value="2"/>
</dbReference>
<feature type="compositionally biased region" description="Low complexity" evidence="7">
    <location>
        <begin position="680"/>
        <end position="693"/>
    </location>
</feature>
<dbReference type="PANTHER" id="PTHR36108:SF13">
    <property type="entry name" value="COLOSSIN-B-RELATED"/>
    <property type="match status" value="1"/>
</dbReference>
<dbReference type="Pfam" id="PF17961">
    <property type="entry name" value="Big_8"/>
    <property type="match status" value="1"/>
</dbReference>
<keyword evidence="8" id="KW-0812">Transmembrane</keyword>
<dbReference type="InterPro" id="IPR011252">
    <property type="entry name" value="Fibrogen-bd_dom1"/>
</dbReference>